<sequence>MRAISRRRNRHGRSQRSPLFLPGVPARASWKDSFEQIVAWNFQEIAQRYPEVTQIEVAFEDAPPSDPAPWEDHSVSLARHFSASKTVGLKARIVLYRLPIHARAGRSTFREIGAPLHAMVRSLLIQHLSELTGISEADLHGKQF</sequence>
<evidence type="ECO:0008006" key="3">
    <source>
        <dbReference type="Google" id="ProtNLM"/>
    </source>
</evidence>
<name>C0VZV6_9ACTO</name>
<accession>C0VZV6</accession>
<protein>
    <recommendedName>
        <fullName evidence="3">Metallopeptidase family protein</fullName>
    </recommendedName>
</protein>
<dbReference type="InterPro" id="IPR010428">
    <property type="entry name" value="Zincin_1"/>
</dbReference>
<dbReference type="Gene3D" id="3.30.2010.20">
    <property type="match status" value="1"/>
</dbReference>
<dbReference type="EMBL" id="ACFG01000030">
    <property type="protein sequence ID" value="EEH63815.1"/>
    <property type="molecule type" value="Genomic_DNA"/>
</dbReference>
<evidence type="ECO:0000313" key="1">
    <source>
        <dbReference type="EMBL" id="EEH63815.1"/>
    </source>
</evidence>
<dbReference type="HOGENOM" id="CLU_118049_0_0_11"/>
<dbReference type="InterPro" id="IPR038555">
    <property type="entry name" value="Zincin_1_sf"/>
</dbReference>
<evidence type="ECO:0000313" key="2">
    <source>
        <dbReference type="Proteomes" id="UP000010301"/>
    </source>
</evidence>
<dbReference type="CDD" id="cd12954">
    <property type="entry name" value="MMP_TTHA0227_like_1"/>
    <property type="match status" value="1"/>
</dbReference>
<dbReference type="STRING" id="525245.HMPREF0044_0834"/>
<comment type="caution">
    <text evidence="1">The sequence shown here is derived from an EMBL/GenBank/DDBJ whole genome shotgun (WGS) entry which is preliminary data.</text>
</comment>
<keyword evidence="2" id="KW-1185">Reference proteome</keyword>
<reference evidence="1 2" key="1">
    <citation type="submission" date="2009-01" db="EMBL/GenBank/DDBJ databases">
        <authorList>
            <person name="Qin X."/>
            <person name="Bachman B."/>
            <person name="Battles P."/>
            <person name="Bell A."/>
            <person name="Bess C."/>
            <person name="Bickham C."/>
            <person name="Chaboub L."/>
            <person name="Chen D."/>
            <person name="Coyle M."/>
            <person name="Deiros D.R."/>
            <person name="Dinh H."/>
            <person name="Forbes L."/>
            <person name="Fowler G."/>
            <person name="Francisco L."/>
            <person name="Fu Q."/>
            <person name="Gubbala S."/>
            <person name="Hale W."/>
            <person name="Han Y."/>
            <person name="Hemphill L."/>
            <person name="Highlander S.K."/>
            <person name="Hirani K."/>
            <person name="Hogues M."/>
            <person name="Jackson L."/>
            <person name="Jakkamsetti A."/>
            <person name="Javaid M."/>
            <person name="Jiang H."/>
            <person name="Korchina V."/>
            <person name="Kovar C."/>
            <person name="Lara F."/>
            <person name="Lee S."/>
            <person name="Mata R."/>
            <person name="Mathew T."/>
            <person name="Moen C."/>
            <person name="Morales K."/>
            <person name="Munidasa M."/>
            <person name="Nazareth L."/>
            <person name="Ngo R."/>
            <person name="Nguyen L."/>
            <person name="Okwuonu G."/>
            <person name="Ongeri F."/>
            <person name="Patil S."/>
            <person name="Petrosino J."/>
            <person name="Pham C."/>
            <person name="Pham P."/>
            <person name="Pu L.-L."/>
            <person name="Puazo M."/>
            <person name="Raj R."/>
            <person name="Reid J."/>
            <person name="Rouhana J."/>
            <person name="Saada N."/>
            <person name="Shang Y."/>
            <person name="Simmons D."/>
            <person name="Thornton R."/>
            <person name="Warren J."/>
            <person name="Weissenberger G."/>
            <person name="Zhang J."/>
            <person name="Zhang L."/>
            <person name="Zhou C."/>
            <person name="Zhu D."/>
            <person name="Muzny D."/>
            <person name="Worley K."/>
            <person name="Gibbs R."/>
        </authorList>
    </citation>
    <scope>NUCLEOTIDE SEQUENCE [LARGE SCALE GENOMIC DNA]</scope>
    <source>
        <strain evidence="1 2">DSM 15436</strain>
    </source>
</reference>
<dbReference type="eggNOG" id="COG3824">
    <property type="taxonomic scope" value="Bacteria"/>
</dbReference>
<dbReference type="SUPFAM" id="SSF55486">
    <property type="entry name" value="Metalloproteases ('zincins'), catalytic domain"/>
    <property type="match status" value="1"/>
</dbReference>
<dbReference type="OrthoDB" id="4966605at2"/>
<dbReference type="AlphaFoldDB" id="C0VZV6"/>
<organism evidence="1 2">
    <name type="scientific">Gleimia coleocanis DSM 15436</name>
    <dbReference type="NCBI Taxonomy" id="525245"/>
    <lineage>
        <taxon>Bacteria</taxon>
        <taxon>Bacillati</taxon>
        <taxon>Actinomycetota</taxon>
        <taxon>Actinomycetes</taxon>
        <taxon>Actinomycetales</taxon>
        <taxon>Actinomycetaceae</taxon>
        <taxon>Gleimia</taxon>
    </lineage>
</organism>
<dbReference type="RefSeq" id="WP_006546606.1">
    <property type="nucleotide sequence ID" value="NZ_DS999543.1"/>
</dbReference>
<dbReference type="Proteomes" id="UP000010301">
    <property type="component" value="Unassembled WGS sequence"/>
</dbReference>
<gene>
    <name evidence="1" type="ORF">HMPREF0044_0834</name>
</gene>
<dbReference type="Pfam" id="PF06262">
    <property type="entry name" value="Zincin_1"/>
    <property type="match status" value="1"/>
</dbReference>
<proteinExistence type="predicted"/>